<dbReference type="EMBL" id="WNYA01000006">
    <property type="protein sequence ID" value="KAG8566411.1"/>
    <property type="molecule type" value="Genomic_DNA"/>
</dbReference>
<evidence type="ECO:0000256" key="1">
    <source>
        <dbReference type="SAM" id="Phobius"/>
    </source>
</evidence>
<proteinExistence type="predicted"/>
<protein>
    <submittedName>
        <fullName evidence="2">Uncharacterized protein</fullName>
    </submittedName>
</protein>
<organism evidence="2 3">
    <name type="scientific">Engystomops pustulosus</name>
    <name type="common">Tungara frog</name>
    <name type="synonym">Physalaemus pustulosus</name>
    <dbReference type="NCBI Taxonomy" id="76066"/>
    <lineage>
        <taxon>Eukaryota</taxon>
        <taxon>Metazoa</taxon>
        <taxon>Chordata</taxon>
        <taxon>Craniata</taxon>
        <taxon>Vertebrata</taxon>
        <taxon>Euteleostomi</taxon>
        <taxon>Amphibia</taxon>
        <taxon>Batrachia</taxon>
        <taxon>Anura</taxon>
        <taxon>Neobatrachia</taxon>
        <taxon>Hyloidea</taxon>
        <taxon>Leptodactylidae</taxon>
        <taxon>Leiuperinae</taxon>
        <taxon>Engystomops</taxon>
    </lineage>
</organism>
<gene>
    <name evidence="2" type="ORF">GDO81_013237</name>
</gene>
<keyword evidence="1" id="KW-0472">Membrane</keyword>
<feature type="transmembrane region" description="Helical" evidence="1">
    <location>
        <begin position="35"/>
        <end position="57"/>
    </location>
</feature>
<reference evidence="2" key="1">
    <citation type="thesis" date="2020" institute="ProQuest LLC" country="789 East Eisenhower Parkway, Ann Arbor, MI, USA">
        <title>Comparative Genomics and Chromosome Evolution.</title>
        <authorList>
            <person name="Mudd A.B."/>
        </authorList>
    </citation>
    <scope>NUCLEOTIDE SEQUENCE</scope>
    <source>
        <strain evidence="2">237g6f4</strain>
        <tissue evidence="2">Blood</tissue>
    </source>
</reference>
<comment type="caution">
    <text evidence="2">The sequence shown here is derived from an EMBL/GenBank/DDBJ whole genome shotgun (WGS) entry which is preliminary data.</text>
</comment>
<evidence type="ECO:0000313" key="3">
    <source>
        <dbReference type="Proteomes" id="UP000824782"/>
    </source>
</evidence>
<evidence type="ECO:0000313" key="2">
    <source>
        <dbReference type="EMBL" id="KAG8566411.1"/>
    </source>
</evidence>
<name>A0AAV7AYX7_ENGPU</name>
<dbReference type="Proteomes" id="UP000824782">
    <property type="component" value="Unassembled WGS sequence"/>
</dbReference>
<keyword evidence="1" id="KW-0812">Transmembrane</keyword>
<accession>A0AAV7AYX7</accession>
<dbReference type="AlphaFoldDB" id="A0AAV7AYX7"/>
<sequence>MEVGVVLPNSGLMLHYTQPMGTSGSASGTSKYPTLLLVVPFLNLSIAPSVCLIGNILNLNLCLATGFVQQSLSVVYLLLFSLGHGFSHSYFRG</sequence>
<keyword evidence="1" id="KW-1133">Transmembrane helix</keyword>
<keyword evidence="3" id="KW-1185">Reference proteome</keyword>